<evidence type="ECO:0000313" key="3">
    <source>
        <dbReference type="Proteomes" id="UP000593765"/>
    </source>
</evidence>
<dbReference type="Pfam" id="PF13683">
    <property type="entry name" value="rve_3"/>
    <property type="match status" value="1"/>
</dbReference>
<protein>
    <submittedName>
        <fullName evidence="2">Transposase</fullName>
    </submittedName>
</protein>
<dbReference type="GO" id="GO:0015074">
    <property type="term" value="P:DNA integration"/>
    <property type="evidence" value="ECO:0007669"/>
    <property type="project" value="InterPro"/>
</dbReference>
<sequence length="191" mass="21860">MKAHAETLWQCDFFSRHIVTVTGVRQCFVLVFLHVASRRVFLSPCAFNPTAEWMMAQAEAFVARAKAINLPASYLIRDNDGMFSAPFDEAMKAAGCEVKRTAIRAPNMNAFVERFNRSIQEECLDRFVIFGQEHFDLLVREYVEHYHAERPHQGRENQVLIAPPGDPPKSGEIVCRRRLGCVLKHYYRAAA</sequence>
<proteinExistence type="predicted"/>
<dbReference type="EMBL" id="CP063458">
    <property type="protein sequence ID" value="QOV92117.1"/>
    <property type="molecule type" value="Genomic_DNA"/>
</dbReference>
<reference evidence="2 3" key="1">
    <citation type="submission" date="2020-10" db="EMBL/GenBank/DDBJ databases">
        <title>Wide distribution of Phycisphaera-like planctomycetes from WD2101 soil group in peatlands and genome analysis of the first cultivated representative.</title>
        <authorList>
            <person name="Dedysh S.N."/>
            <person name="Beletsky A.V."/>
            <person name="Ivanova A."/>
            <person name="Kulichevskaya I.S."/>
            <person name="Suzina N.E."/>
            <person name="Philippov D.A."/>
            <person name="Rakitin A.L."/>
            <person name="Mardanov A.V."/>
            <person name="Ravin N.V."/>
        </authorList>
    </citation>
    <scope>NUCLEOTIDE SEQUENCE [LARGE SCALE GENOMIC DNA]</scope>
    <source>
        <strain evidence="2 3">M1803</strain>
    </source>
</reference>
<gene>
    <name evidence="2" type="ORF">IPV69_12480</name>
</gene>
<evidence type="ECO:0000313" key="2">
    <source>
        <dbReference type="EMBL" id="QOV92117.1"/>
    </source>
</evidence>
<dbReference type="Proteomes" id="UP000593765">
    <property type="component" value="Chromosome"/>
</dbReference>
<keyword evidence="3" id="KW-1185">Reference proteome</keyword>
<dbReference type="PROSITE" id="PS50994">
    <property type="entry name" value="INTEGRASE"/>
    <property type="match status" value="1"/>
</dbReference>
<dbReference type="InterPro" id="IPR001584">
    <property type="entry name" value="Integrase_cat-core"/>
</dbReference>
<organism evidence="2 3">
    <name type="scientific">Humisphaera borealis</name>
    <dbReference type="NCBI Taxonomy" id="2807512"/>
    <lineage>
        <taxon>Bacteria</taxon>
        <taxon>Pseudomonadati</taxon>
        <taxon>Planctomycetota</taxon>
        <taxon>Phycisphaerae</taxon>
        <taxon>Tepidisphaerales</taxon>
        <taxon>Tepidisphaeraceae</taxon>
        <taxon>Humisphaera</taxon>
    </lineage>
</organism>
<dbReference type="RefSeq" id="WP_206295447.1">
    <property type="nucleotide sequence ID" value="NZ_CP063458.1"/>
</dbReference>
<dbReference type="InterPro" id="IPR036397">
    <property type="entry name" value="RNaseH_sf"/>
</dbReference>
<feature type="domain" description="Integrase catalytic" evidence="1">
    <location>
        <begin position="1"/>
        <end position="172"/>
    </location>
</feature>
<dbReference type="KEGG" id="hbs:IPV69_12480"/>
<dbReference type="AlphaFoldDB" id="A0A7M2X2W3"/>
<name>A0A7M2X2W3_9BACT</name>
<dbReference type="InterPro" id="IPR012337">
    <property type="entry name" value="RNaseH-like_sf"/>
</dbReference>
<dbReference type="SUPFAM" id="SSF53098">
    <property type="entry name" value="Ribonuclease H-like"/>
    <property type="match status" value="1"/>
</dbReference>
<dbReference type="GO" id="GO:0003676">
    <property type="term" value="F:nucleic acid binding"/>
    <property type="evidence" value="ECO:0007669"/>
    <property type="project" value="InterPro"/>
</dbReference>
<evidence type="ECO:0000259" key="1">
    <source>
        <dbReference type="PROSITE" id="PS50994"/>
    </source>
</evidence>
<accession>A0A7M2X2W3</accession>
<dbReference type="Gene3D" id="3.30.420.10">
    <property type="entry name" value="Ribonuclease H-like superfamily/Ribonuclease H"/>
    <property type="match status" value="1"/>
</dbReference>